<evidence type="ECO:0000256" key="1">
    <source>
        <dbReference type="SAM" id="MobiDB-lite"/>
    </source>
</evidence>
<dbReference type="KEGG" id="mmab:HQ865_00720"/>
<protein>
    <submittedName>
        <fullName evidence="2">ATP-binding protein</fullName>
    </submittedName>
</protein>
<evidence type="ECO:0000313" key="2">
    <source>
        <dbReference type="EMBL" id="QKJ28341.1"/>
    </source>
</evidence>
<dbReference type="Proteomes" id="UP000505355">
    <property type="component" value="Chromosome"/>
</dbReference>
<dbReference type="Gene3D" id="3.40.50.300">
    <property type="entry name" value="P-loop containing nucleotide triphosphate hydrolases"/>
    <property type="match status" value="1"/>
</dbReference>
<proteinExistence type="predicted"/>
<dbReference type="InterPro" id="IPR027417">
    <property type="entry name" value="P-loop_NTPase"/>
</dbReference>
<feature type="compositionally biased region" description="Basic and acidic residues" evidence="1">
    <location>
        <begin position="1351"/>
        <end position="1369"/>
    </location>
</feature>
<dbReference type="InterPro" id="IPR008571">
    <property type="entry name" value="HerA-like"/>
</dbReference>
<sequence>MINTYFQHIIDIIIDKYASEFESALPGHCMKITGLAKDQLNVLLSKVRIQFPDLETYILSDKEVGPDYISATKLIEMRNEETSALLILIPSNSRTAAEDSYGNATFKDINLSGIENLLLSKLVTQIPAEYKAYMQEIFNYTNSYNLKTNQAIQYLLALEQSSYTRENIGNHLHFLGMIPDEALLNDFNKIRARLNFNLNSIAILSDYGKSIYERIKQLPIEKKSIQSEIVLFLKGSESIKNSKELVNSIAENAPALNFKNWLIPDLNQIDFKLWVTNISCPELKYKDGDTFITANPNKNVKVKVRIHTLPKPKDVSELKSFRLSLYSVNGHAGEFVHDLRICKNTGTDKPYRDLTIELNPSIVEEGNYFIKVQAEDENGILLNVDDDFKSADIQEYWLSVKNNEDAPEKASLNYKLSSDSIDFYFSIGEIEIDDSIRKDKLSNVTQAYFKWRISQLKNAIPSSIPVPENNSANWLDDTFKKTNLTFHIQYSSKDNYQINLSSKLVSLQHLLLNHGDTLGYAKAHLDSNSAKIDLNSATYIAASINDLASDNLKNCRTELFEAILASAPDRTGVFETTSSHELVDLVKNYLCSFDAFLNHLNKRFNEIPAENIQEKNELQELLTELQNLDLIQISSRLPDGKSLNFQLLSPLHPLRLAWFLNLFDLFGDWEEKTIGYEGYKKDWFKNLENFFLGDLMPDNNLPVIVELDTLKSFQYAGEITYGWGIYLTPSSLSETETLTSVNRLVKGYVSRLLNIDKPNRLDDEISQGLIEKYLLNYIRQHPYADKIVINLFNAGDSVTFANALVELEKNPSFQNLKYEIRLFKGKETIIEQGEGFKNLLNPEYTVSEQAEAFSRPSENRLFPKLRFSVNSIKKYLESPESYSAHLSFLISPFSTRIELFKPVSERNSFFLNGLISESITEVKETGSEIRWDKFINYGAQVMPIGEIAKYSISIFCYLQKFVSSSLAGKTSDSLPSISLVLGDVDKVLINNVHDNSDWVITFDKHLGPEVFDLPGKDGNIPFLLDYIPNEELSGISSFLTTRPNSEIIGLLGPHFQEFDIPFDPLANDLTITMLLEDLRAISSSLVMQLNSGKNKAFEVIGAAFTKRVLEKKKILEDAFLIPIDLHQDLFKALPTDDKSRADNILVRINPDKKIIEVTVIEIKCRRALADVDRASLKIKMKSQIDNTILALKTHFDPNNNLSFDRLDRQIKNKELKSLLEFYINRAKRYGFLADNTYQHYIFFLQSLDNGFSIEFKELGIIFDFASAIRHKKETVDSNLTFFTFGGKLISDIIDPNSDLNTYRLEKVDEDAEIVAAFGGKKELSPFVRQFKMSKEPAPVIVKPQETNEPEMESKGVETERLKKENRENEEPGDSLPLAAEPIEPYLPASKTMAPDYDIMIGKNSESLQFGILGKTIQGKKIAIDASETNTISLFGVQGGGKSYTIGTITEMMLKQYNQVNLLPAPLSGVIFHYSESMDYEPEFTSMIYINDQEREIALLKQHYGAMPDKLEDVILLTPSDKLEDRKRDFPSIQVYPISFNSNELSVQDWMFLLGAVGNDATYVRQLKALMRENRNNLSINGLIQSVNDSLLLSNAQRSLALQRLNFASQYINDKDFLNDKLKPGRLIVVDLRDEFIEKDEALGLFVIMLNIFSGVKEVNGKSFNKFIVFDEAHKYMNNKDLTNSIVTAIREMRHKGVSILIASQDPPSLPNEIIELSSIVLLHKFNSPQWLKHIQKSITPLQALTPADLSSLAPGEGFLWATKSTDKGITTRPVKINTRPRVTKHGGATLKAI</sequence>
<reference evidence="2 3" key="1">
    <citation type="submission" date="2020-05" db="EMBL/GenBank/DDBJ databases">
        <title>Mucilaginibacter mali sp. nov.</title>
        <authorList>
            <person name="Kim H.S."/>
            <person name="Lee K.C."/>
            <person name="Suh M.K."/>
            <person name="Kim J.-S."/>
            <person name="Han K.-I."/>
            <person name="Eom M.K."/>
            <person name="Shin Y.K."/>
            <person name="Lee J.-S."/>
        </authorList>
    </citation>
    <scope>NUCLEOTIDE SEQUENCE [LARGE SCALE GENOMIC DNA]</scope>
    <source>
        <strain evidence="2 3">G2-14</strain>
    </source>
</reference>
<dbReference type="SUPFAM" id="SSF52540">
    <property type="entry name" value="P-loop containing nucleoside triphosphate hydrolases"/>
    <property type="match status" value="1"/>
</dbReference>
<dbReference type="NCBIfam" id="NF047742">
    <property type="entry name" value="antiphage_MADS8"/>
    <property type="match status" value="1"/>
</dbReference>
<dbReference type="GO" id="GO:0005524">
    <property type="term" value="F:ATP binding"/>
    <property type="evidence" value="ECO:0007669"/>
    <property type="project" value="UniProtKB-KW"/>
</dbReference>
<dbReference type="PANTHER" id="PTHR42957:SF2">
    <property type="entry name" value="HELICASE HERA CENTRAL DOMAIN-CONTAINING PROTEIN"/>
    <property type="match status" value="1"/>
</dbReference>
<dbReference type="RefSeq" id="WP_173413043.1">
    <property type="nucleotide sequence ID" value="NZ_CP054139.1"/>
</dbReference>
<name>A0A7D4UKH0_9SPHI</name>
<gene>
    <name evidence="2" type="ORF">HQ865_00720</name>
</gene>
<dbReference type="PANTHER" id="PTHR42957">
    <property type="entry name" value="HELICASE MJ1565-RELATED"/>
    <property type="match status" value="1"/>
</dbReference>
<keyword evidence="2" id="KW-0067">ATP-binding</keyword>
<organism evidence="2 3">
    <name type="scientific">Mucilaginibacter mali</name>
    <dbReference type="NCBI Taxonomy" id="2740462"/>
    <lineage>
        <taxon>Bacteria</taxon>
        <taxon>Pseudomonadati</taxon>
        <taxon>Bacteroidota</taxon>
        <taxon>Sphingobacteriia</taxon>
        <taxon>Sphingobacteriales</taxon>
        <taxon>Sphingobacteriaceae</taxon>
        <taxon>Mucilaginibacter</taxon>
    </lineage>
</organism>
<evidence type="ECO:0000313" key="3">
    <source>
        <dbReference type="Proteomes" id="UP000505355"/>
    </source>
</evidence>
<keyword evidence="2" id="KW-0547">Nucleotide-binding</keyword>
<dbReference type="EMBL" id="CP054139">
    <property type="protein sequence ID" value="QKJ28341.1"/>
    <property type="molecule type" value="Genomic_DNA"/>
</dbReference>
<keyword evidence="3" id="KW-1185">Reference proteome</keyword>
<accession>A0A7D4UKH0</accession>
<feature type="region of interest" description="Disordered" evidence="1">
    <location>
        <begin position="1343"/>
        <end position="1379"/>
    </location>
</feature>